<keyword evidence="3" id="KW-1185">Reference proteome</keyword>
<dbReference type="PANTHER" id="PTHR46599:SF3">
    <property type="entry name" value="PIGGYBAC TRANSPOSABLE ELEMENT-DERIVED PROTEIN 4"/>
    <property type="match status" value="1"/>
</dbReference>
<sequence>MVTWRGRLSFRMFISSKPTHYGIKLYCMCDSETGYICKLQVYTGASAEGREKDHGPNIIKRLSLDFLGRGHVIYMDSHFSSPDLFEHLRKRHFGSGNGLVR</sequence>
<dbReference type="EMBL" id="JACVVK020000420">
    <property type="protein sequence ID" value="KAK7474945.1"/>
    <property type="molecule type" value="Genomic_DNA"/>
</dbReference>
<dbReference type="PANTHER" id="PTHR46599">
    <property type="entry name" value="PIGGYBAC TRANSPOSABLE ELEMENT-DERIVED PROTEIN 4"/>
    <property type="match status" value="1"/>
</dbReference>
<dbReference type="AlphaFoldDB" id="A0ABD0JJN8"/>
<protein>
    <recommendedName>
        <fullName evidence="1">PiggyBac transposable element-derived protein domain-containing protein</fullName>
    </recommendedName>
</protein>
<organism evidence="2 3">
    <name type="scientific">Batillaria attramentaria</name>
    <dbReference type="NCBI Taxonomy" id="370345"/>
    <lineage>
        <taxon>Eukaryota</taxon>
        <taxon>Metazoa</taxon>
        <taxon>Spiralia</taxon>
        <taxon>Lophotrochozoa</taxon>
        <taxon>Mollusca</taxon>
        <taxon>Gastropoda</taxon>
        <taxon>Caenogastropoda</taxon>
        <taxon>Sorbeoconcha</taxon>
        <taxon>Cerithioidea</taxon>
        <taxon>Batillariidae</taxon>
        <taxon>Batillaria</taxon>
    </lineage>
</organism>
<reference evidence="2 3" key="1">
    <citation type="journal article" date="2023" name="Sci. Data">
        <title>Genome assembly of the Korean intertidal mud-creeper Batillaria attramentaria.</title>
        <authorList>
            <person name="Patra A.K."/>
            <person name="Ho P.T."/>
            <person name="Jun S."/>
            <person name="Lee S.J."/>
            <person name="Kim Y."/>
            <person name="Won Y.J."/>
        </authorList>
    </citation>
    <scope>NUCLEOTIDE SEQUENCE [LARGE SCALE GENOMIC DNA]</scope>
    <source>
        <strain evidence="2">Wonlab-2016</strain>
    </source>
</reference>
<comment type="caution">
    <text evidence="2">The sequence shown here is derived from an EMBL/GenBank/DDBJ whole genome shotgun (WGS) entry which is preliminary data.</text>
</comment>
<gene>
    <name evidence="2" type="ORF">BaRGS_00033832</name>
</gene>
<evidence type="ECO:0000259" key="1">
    <source>
        <dbReference type="Pfam" id="PF13843"/>
    </source>
</evidence>
<feature type="domain" description="PiggyBac transposable element-derived protein" evidence="1">
    <location>
        <begin position="1"/>
        <end position="92"/>
    </location>
</feature>
<evidence type="ECO:0000313" key="2">
    <source>
        <dbReference type="EMBL" id="KAK7474945.1"/>
    </source>
</evidence>
<name>A0ABD0JJN8_9CAEN</name>
<proteinExistence type="predicted"/>
<dbReference type="Proteomes" id="UP001519460">
    <property type="component" value="Unassembled WGS sequence"/>
</dbReference>
<dbReference type="InterPro" id="IPR029526">
    <property type="entry name" value="PGBD"/>
</dbReference>
<evidence type="ECO:0000313" key="3">
    <source>
        <dbReference type="Proteomes" id="UP001519460"/>
    </source>
</evidence>
<accession>A0ABD0JJN8</accession>
<dbReference type="Pfam" id="PF13843">
    <property type="entry name" value="DDE_Tnp_1_7"/>
    <property type="match status" value="1"/>
</dbReference>